<evidence type="ECO:0000259" key="2">
    <source>
        <dbReference type="Pfam" id="PF10551"/>
    </source>
</evidence>
<dbReference type="PANTHER" id="PTHR31569:SF4">
    <property type="entry name" value="SWIM-TYPE DOMAIN-CONTAINING PROTEIN"/>
    <property type="match status" value="1"/>
</dbReference>
<dbReference type="EMBL" id="ABEU02000011">
    <property type="status" value="NOT_ANNOTATED_CDS"/>
    <property type="molecule type" value="Genomic_DNA"/>
</dbReference>
<organism evidence="3 4">
    <name type="scientific">Physcomitrium patens</name>
    <name type="common">Spreading-leaved earth moss</name>
    <name type="synonym">Physcomitrella patens</name>
    <dbReference type="NCBI Taxonomy" id="3218"/>
    <lineage>
        <taxon>Eukaryota</taxon>
        <taxon>Viridiplantae</taxon>
        <taxon>Streptophyta</taxon>
        <taxon>Embryophyta</taxon>
        <taxon>Bryophyta</taxon>
        <taxon>Bryophytina</taxon>
        <taxon>Bryopsida</taxon>
        <taxon>Funariidae</taxon>
        <taxon>Funariales</taxon>
        <taxon>Funariaceae</taxon>
        <taxon>Physcomitrium</taxon>
    </lineage>
</organism>
<evidence type="ECO:0000313" key="4">
    <source>
        <dbReference type="Proteomes" id="UP000006727"/>
    </source>
</evidence>
<reference evidence="3 4" key="1">
    <citation type="journal article" date="2008" name="Science">
        <title>The Physcomitrella genome reveals evolutionary insights into the conquest of land by plants.</title>
        <authorList>
            <person name="Rensing S."/>
            <person name="Lang D."/>
            <person name="Zimmer A."/>
            <person name="Terry A."/>
            <person name="Salamov A."/>
            <person name="Shapiro H."/>
            <person name="Nishiyama T."/>
            <person name="Perroud P.-F."/>
            <person name="Lindquist E."/>
            <person name="Kamisugi Y."/>
            <person name="Tanahashi T."/>
            <person name="Sakakibara K."/>
            <person name="Fujita T."/>
            <person name="Oishi K."/>
            <person name="Shin-I T."/>
            <person name="Kuroki Y."/>
            <person name="Toyoda A."/>
            <person name="Suzuki Y."/>
            <person name="Hashimoto A."/>
            <person name="Yamaguchi K."/>
            <person name="Sugano A."/>
            <person name="Kohara Y."/>
            <person name="Fujiyama A."/>
            <person name="Anterola A."/>
            <person name="Aoki S."/>
            <person name="Ashton N."/>
            <person name="Barbazuk W.B."/>
            <person name="Barker E."/>
            <person name="Bennetzen J."/>
            <person name="Bezanilla M."/>
            <person name="Blankenship R."/>
            <person name="Cho S.H."/>
            <person name="Dutcher S."/>
            <person name="Estelle M."/>
            <person name="Fawcett J.A."/>
            <person name="Gundlach H."/>
            <person name="Hanada K."/>
            <person name="Heyl A."/>
            <person name="Hicks K.A."/>
            <person name="Hugh J."/>
            <person name="Lohr M."/>
            <person name="Mayer K."/>
            <person name="Melkozernov A."/>
            <person name="Murata T."/>
            <person name="Nelson D."/>
            <person name="Pils B."/>
            <person name="Prigge M."/>
            <person name="Reiss B."/>
            <person name="Renner T."/>
            <person name="Rombauts S."/>
            <person name="Rushton P."/>
            <person name="Sanderfoot A."/>
            <person name="Schween G."/>
            <person name="Shiu S.-H."/>
            <person name="Stueber K."/>
            <person name="Theodoulou F.L."/>
            <person name="Tu H."/>
            <person name="Van de Peer Y."/>
            <person name="Verrier P.J."/>
            <person name="Waters E."/>
            <person name="Wood A."/>
            <person name="Yang L."/>
            <person name="Cove D."/>
            <person name="Cuming A."/>
            <person name="Hasebe M."/>
            <person name="Lucas S."/>
            <person name="Mishler D.B."/>
            <person name="Reski R."/>
            <person name="Grigoriev I."/>
            <person name="Quatrano R.S."/>
            <person name="Boore J.L."/>
        </authorList>
    </citation>
    <scope>NUCLEOTIDE SEQUENCE [LARGE SCALE GENOMIC DNA]</scope>
    <source>
        <strain evidence="3 4">cv. Gransden 2004</strain>
    </source>
</reference>
<name>A0A7I4A7M6_PHYPA</name>
<dbReference type="InterPro" id="IPR018289">
    <property type="entry name" value="MULE_transposase_dom"/>
</dbReference>
<feature type="region of interest" description="Disordered" evidence="1">
    <location>
        <begin position="314"/>
        <end position="351"/>
    </location>
</feature>
<dbReference type="InParanoid" id="A0A7I4A7M6"/>
<dbReference type="Gramene" id="Pp3c11_24740V3.1">
    <property type="protein sequence ID" value="Pp3c11_24740V3.1"/>
    <property type="gene ID" value="Pp3c11_24740"/>
</dbReference>
<protein>
    <recommendedName>
        <fullName evidence="2">MULE transposase domain-containing protein</fullName>
    </recommendedName>
</protein>
<keyword evidence="4" id="KW-1185">Reference proteome</keyword>
<feature type="domain" description="MULE transposase" evidence="2">
    <location>
        <begin position="3"/>
        <end position="90"/>
    </location>
</feature>
<evidence type="ECO:0000256" key="1">
    <source>
        <dbReference type="SAM" id="MobiDB-lite"/>
    </source>
</evidence>
<dbReference type="Pfam" id="PF10551">
    <property type="entry name" value="MULE"/>
    <property type="match status" value="1"/>
</dbReference>
<reference evidence="3" key="3">
    <citation type="submission" date="2020-12" db="UniProtKB">
        <authorList>
            <consortium name="EnsemblPlants"/>
        </authorList>
    </citation>
    <scope>IDENTIFICATION</scope>
</reference>
<sequence length="351" mass="39891">MNKINKFRMPMLHVVGMTPFNSTSTVCFIFLKEEKEVHYIWALRQLHTIFVVMGLPCTITTDRELALMNALEQIFSTSAHLLCVWHIQKNVTVNCKSAFINGDEWICRSETSEVHAQRLGEFSTKYATKPTILEYICTTWTPYKERFISAWANQCLHFGNVNTSRVEGAHSTTVKSYLKKEFEAKLSAERMRVYYYYDIPFYREVVKRVSLFALNEVHKQLVIAKRPSTEADPLCTSGFSASMGLPCAHTIRAKLATNQILHLEDFHFHWKLTNPTPATILILLGEPPKPATLELLLASINVTYQQLAPHQQQATHSQLSQLSSQTKEVSTSPAVARTRGRPQGSSNREGP</sequence>
<dbReference type="PANTHER" id="PTHR31569">
    <property type="entry name" value="SWIM-TYPE DOMAIN-CONTAINING PROTEIN"/>
    <property type="match status" value="1"/>
</dbReference>
<dbReference type="InterPro" id="IPR052579">
    <property type="entry name" value="Zinc_finger_SWIM"/>
</dbReference>
<dbReference type="Proteomes" id="UP000006727">
    <property type="component" value="Chromosome 11"/>
</dbReference>
<reference evidence="3 4" key="2">
    <citation type="journal article" date="2018" name="Plant J.">
        <title>The Physcomitrella patens chromosome-scale assembly reveals moss genome structure and evolution.</title>
        <authorList>
            <person name="Lang D."/>
            <person name="Ullrich K.K."/>
            <person name="Murat F."/>
            <person name="Fuchs J."/>
            <person name="Jenkins J."/>
            <person name="Haas F.B."/>
            <person name="Piednoel M."/>
            <person name="Gundlach H."/>
            <person name="Van Bel M."/>
            <person name="Meyberg R."/>
            <person name="Vives C."/>
            <person name="Morata J."/>
            <person name="Symeonidi A."/>
            <person name="Hiss M."/>
            <person name="Muchero W."/>
            <person name="Kamisugi Y."/>
            <person name="Saleh O."/>
            <person name="Blanc G."/>
            <person name="Decker E.L."/>
            <person name="van Gessel N."/>
            <person name="Grimwood J."/>
            <person name="Hayes R.D."/>
            <person name="Graham S.W."/>
            <person name="Gunter L.E."/>
            <person name="McDaniel S.F."/>
            <person name="Hoernstein S.N.W."/>
            <person name="Larsson A."/>
            <person name="Li F.W."/>
            <person name="Perroud P.F."/>
            <person name="Phillips J."/>
            <person name="Ranjan P."/>
            <person name="Rokshar D.S."/>
            <person name="Rothfels C.J."/>
            <person name="Schneider L."/>
            <person name="Shu S."/>
            <person name="Stevenson D.W."/>
            <person name="Thummler F."/>
            <person name="Tillich M."/>
            <person name="Villarreal Aguilar J.C."/>
            <person name="Widiez T."/>
            <person name="Wong G.K."/>
            <person name="Wymore A."/>
            <person name="Zhang Y."/>
            <person name="Zimmer A.D."/>
            <person name="Quatrano R.S."/>
            <person name="Mayer K.F.X."/>
            <person name="Goodstein D."/>
            <person name="Casacuberta J.M."/>
            <person name="Vandepoele K."/>
            <person name="Reski R."/>
            <person name="Cuming A.C."/>
            <person name="Tuskan G.A."/>
            <person name="Maumus F."/>
            <person name="Salse J."/>
            <person name="Schmutz J."/>
            <person name="Rensing S.A."/>
        </authorList>
    </citation>
    <scope>NUCLEOTIDE SEQUENCE [LARGE SCALE GENOMIC DNA]</scope>
    <source>
        <strain evidence="3 4">cv. Gransden 2004</strain>
    </source>
</reference>
<dbReference type="AlphaFoldDB" id="A0A7I4A7M6"/>
<dbReference type="EnsemblPlants" id="Pp3c11_24740V3.1">
    <property type="protein sequence ID" value="Pp3c11_24740V3.1"/>
    <property type="gene ID" value="Pp3c11_24740"/>
</dbReference>
<proteinExistence type="predicted"/>
<evidence type="ECO:0000313" key="3">
    <source>
        <dbReference type="EnsemblPlants" id="Pp3c11_24740V3.1"/>
    </source>
</evidence>
<feature type="compositionally biased region" description="Low complexity" evidence="1">
    <location>
        <begin position="314"/>
        <end position="326"/>
    </location>
</feature>
<accession>A0A7I4A7M6</accession>